<dbReference type="KEGG" id="tna:CTN_1121"/>
<gene>
    <name evidence="2" type="ordered locus">CTN_1121</name>
</gene>
<name>B9K8L4_THENN</name>
<dbReference type="Proteomes" id="UP000000445">
    <property type="component" value="Chromosome"/>
</dbReference>
<dbReference type="EMBL" id="CP000916">
    <property type="protein sequence ID" value="ACM23297.1"/>
    <property type="molecule type" value="Genomic_DNA"/>
</dbReference>
<feature type="domain" description="Flagellar protein FlgJ N-terminal" evidence="1">
    <location>
        <begin position="30"/>
        <end position="73"/>
    </location>
</feature>
<dbReference type="Pfam" id="PF10135">
    <property type="entry name" value="Rod-binding"/>
    <property type="match status" value="1"/>
</dbReference>
<dbReference type="RefSeq" id="WP_015919612.1">
    <property type="nucleotide sequence ID" value="NC_011978.1"/>
</dbReference>
<evidence type="ECO:0000313" key="3">
    <source>
        <dbReference type="Proteomes" id="UP000000445"/>
    </source>
</evidence>
<organism evidence="2 3">
    <name type="scientific">Thermotoga neapolitana (strain ATCC 49049 / DSM 4359 / NBRC 107923 / NS-E)</name>
    <dbReference type="NCBI Taxonomy" id="309803"/>
    <lineage>
        <taxon>Bacteria</taxon>
        <taxon>Thermotogati</taxon>
        <taxon>Thermotogota</taxon>
        <taxon>Thermotogae</taxon>
        <taxon>Thermotogales</taxon>
        <taxon>Thermotogaceae</taxon>
        <taxon>Thermotoga</taxon>
    </lineage>
</organism>
<sequence length="89" mass="10341">MYVLGVSHNIKNLKDASVEFVSELFYKLFKEMYNSIPKYDLIPETSAEKWFKEMLLHEYAEQAAKQSPLTEMVMKSLGGKTFSSLPQRE</sequence>
<keyword evidence="3" id="KW-1185">Reference proteome</keyword>
<dbReference type="AlphaFoldDB" id="B9K8L4"/>
<reference evidence="2 3" key="1">
    <citation type="journal article" date="2009" name="Biosci. Biotechnol. Biochem.">
        <title>WeGAS: a web-based microbial genome annotation system.</title>
        <authorList>
            <person name="Lee D."/>
            <person name="Seo H."/>
            <person name="Park C."/>
            <person name="Park K."/>
        </authorList>
    </citation>
    <scope>NUCLEOTIDE SEQUENCE [LARGE SCALE GENOMIC DNA]</scope>
    <source>
        <strain evidence="3">ATCC 49049 / DSM 4359 / NBRC 107923 / NS-E</strain>
    </source>
</reference>
<accession>B9K8L4</accession>
<dbReference type="STRING" id="309803.CTN_1121"/>
<evidence type="ECO:0000313" key="2">
    <source>
        <dbReference type="EMBL" id="ACM23297.1"/>
    </source>
</evidence>
<dbReference type="HOGENOM" id="CLU_182367_0_0_0"/>
<evidence type="ECO:0000259" key="1">
    <source>
        <dbReference type="Pfam" id="PF10135"/>
    </source>
</evidence>
<dbReference type="eggNOG" id="COG3951">
    <property type="taxonomic scope" value="Bacteria"/>
</dbReference>
<dbReference type="InterPro" id="IPR019301">
    <property type="entry name" value="Flagellar_prot_FlgJ_N"/>
</dbReference>
<proteinExistence type="predicted"/>
<protein>
    <recommendedName>
        <fullName evidence="1">Flagellar protein FlgJ N-terminal domain-containing protein</fullName>
    </recommendedName>
</protein>